<feature type="compositionally biased region" description="Basic and acidic residues" evidence="1">
    <location>
        <begin position="142"/>
        <end position="159"/>
    </location>
</feature>
<evidence type="ECO:0000313" key="2">
    <source>
        <dbReference type="EMBL" id="KAA8593330.1"/>
    </source>
</evidence>
<feature type="non-terminal residue" evidence="2">
    <location>
        <position position="1"/>
    </location>
</feature>
<feature type="region of interest" description="Disordered" evidence="1">
    <location>
        <begin position="171"/>
        <end position="280"/>
    </location>
</feature>
<organism evidence="2 3">
    <name type="scientific">Etheostoma spectabile</name>
    <name type="common">orangethroat darter</name>
    <dbReference type="NCBI Taxonomy" id="54343"/>
    <lineage>
        <taxon>Eukaryota</taxon>
        <taxon>Metazoa</taxon>
        <taxon>Chordata</taxon>
        <taxon>Craniata</taxon>
        <taxon>Vertebrata</taxon>
        <taxon>Euteleostomi</taxon>
        <taxon>Actinopterygii</taxon>
        <taxon>Neopterygii</taxon>
        <taxon>Teleostei</taxon>
        <taxon>Neoteleostei</taxon>
        <taxon>Acanthomorphata</taxon>
        <taxon>Eupercaria</taxon>
        <taxon>Perciformes</taxon>
        <taxon>Percoidei</taxon>
        <taxon>Percidae</taxon>
        <taxon>Etheostomatinae</taxon>
        <taxon>Etheostoma</taxon>
    </lineage>
</organism>
<evidence type="ECO:0000256" key="1">
    <source>
        <dbReference type="SAM" id="MobiDB-lite"/>
    </source>
</evidence>
<dbReference type="AlphaFoldDB" id="A0A5J5DJH0"/>
<gene>
    <name evidence="2" type="ORF">FQN60_009446</name>
</gene>
<feature type="compositionally biased region" description="Pro residues" evidence="1">
    <location>
        <begin position="1"/>
        <end position="10"/>
    </location>
</feature>
<protein>
    <submittedName>
        <fullName evidence="2">Uncharacterized protein</fullName>
    </submittedName>
</protein>
<reference evidence="2 3" key="1">
    <citation type="submission" date="2019-08" db="EMBL/GenBank/DDBJ databases">
        <title>A chromosome-level genome assembly, high-density linkage maps, and genome scans reveal the genomic architecture of hybrid incompatibilities underlying speciation via character displacement in darters (Percidae: Etheostominae).</title>
        <authorList>
            <person name="Moran R.L."/>
            <person name="Catchen J.M."/>
            <person name="Fuller R.C."/>
        </authorList>
    </citation>
    <scope>NUCLEOTIDE SEQUENCE [LARGE SCALE GENOMIC DNA]</scope>
    <source>
        <strain evidence="2">EspeVRDwgs_2016</strain>
        <tissue evidence="2">Muscle</tissue>
    </source>
</reference>
<proteinExistence type="predicted"/>
<feature type="region of interest" description="Disordered" evidence="1">
    <location>
        <begin position="135"/>
        <end position="159"/>
    </location>
</feature>
<name>A0A5J5DJH0_9PERO</name>
<feature type="compositionally biased region" description="Polar residues" evidence="1">
    <location>
        <begin position="208"/>
        <end position="218"/>
    </location>
</feature>
<accession>A0A5J5DJH0</accession>
<dbReference type="Proteomes" id="UP000327493">
    <property type="component" value="Chromosome 4"/>
</dbReference>
<evidence type="ECO:0000313" key="3">
    <source>
        <dbReference type="Proteomes" id="UP000327493"/>
    </source>
</evidence>
<keyword evidence="3" id="KW-1185">Reference proteome</keyword>
<feature type="compositionally biased region" description="Polar residues" evidence="1">
    <location>
        <begin position="40"/>
        <end position="57"/>
    </location>
</feature>
<feature type="region of interest" description="Disordered" evidence="1">
    <location>
        <begin position="1"/>
        <end position="57"/>
    </location>
</feature>
<feature type="compositionally biased region" description="Basic and acidic residues" evidence="1">
    <location>
        <begin position="191"/>
        <end position="207"/>
    </location>
</feature>
<dbReference type="EMBL" id="VOFY01000004">
    <property type="protein sequence ID" value="KAA8593330.1"/>
    <property type="molecule type" value="Genomic_DNA"/>
</dbReference>
<sequence>PRPFQTPSPALPCEGVAEESYSTSASSVVPLPWPNPPPTQDSVPTGDSAKANSSEEVSLSYQQVRGRVTIAAQDSVHRRSGLKELIYSSKTKLCERPCLRACLPACLPGCLPACLPGCVHNWGCVMWLLDRQSPSPVPAKRSKFDELQSPSADKDRKPDWLQSLSNSAHKDLKKVQLKQRPSAFRPWSPKAAEKEKSATQNELERSYSKSSKTLTAPNHTAAPLAPPVHPRDSHTPGKGPAAISRLPQELHNGDAQPAAKMPPSCTADQPEDMDTDGEIDVGDCDDREYLPFLTIQRNTTPVS</sequence>
<feature type="compositionally biased region" description="Acidic residues" evidence="1">
    <location>
        <begin position="269"/>
        <end position="280"/>
    </location>
</feature>
<comment type="caution">
    <text evidence="2">The sequence shown here is derived from an EMBL/GenBank/DDBJ whole genome shotgun (WGS) entry which is preliminary data.</text>
</comment>